<organism evidence="2">
    <name type="scientific">Tanacetum cinerariifolium</name>
    <name type="common">Dalmatian daisy</name>
    <name type="synonym">Chrysanthemum cinerariifolium</name>
    <dbReference type="NCBI Taxonomy" id="118510"/>
    <lineage>
        <taxon>Eukaryota</taxon>
        <taxon>Viridiplantae</taxon>
        <taxon>Streptophyta</taxon>
        <taxon>Embryophyta</taxon>
        <taxon>Tracheophyta</taxon>
        <taxon>Spermatophyta</taxon>
        <taxon>Magnoliopsida</taxon>
        <taxon>eudicotyledons</taxon>
        <taxon>Gunneridae</taxon>
        <taxon>Pentapetalae</taxon>
        <taxon>asterids</taxon>
        <taxon>campanulids</taxon>
        <taxon>Asterales</taxon>
        <taxon>Asteraceae</taxon>
        <taxon>Asteroideae</taxon>
        <taxon>Anthemideae</taxon>
        <taxon>Anthemidinae</taxon>
        <taxon>Tanacetum</taxon>
    </lineage>
</organism>
<evidence type="ECO:0000256" key="1">
    <source>
        <dbReference type="SAM" id="MobiDB-lite"/>
    </source>
</evidence>
<gene>
    <name evidence="2" type="ORF">Tci_934127</name>
</gene>
<sequence>EIGESSAAGAAWQPGPTESDLRRCRVGQEGYGITNT</sequence>
<reference evidence="2" key="1">
    <citation type="journal article" date="2019" name="Sci. Rep.">
        <title>Draft genome of Tanacetum cinerariifolium, the natural source of mosquito coil.</title>
        <authorList>
            <person name="Yamashiro T."/>
            <person name="Shiraishi A."/>
            <person name="Satake H."/>
            <person name="Nakayama K."/>
        </authorList>
    </citation>
    <scope>NUCLEOTIDE SEQUENCE</scope>
</reference>
<evidence type="ECO:0000313" key="2">
    <source>
        <dbReference type="EMBL" id="GFD62158.1"/>
    </source>
</evidence>
<comment type="caution">
    <text evidence="2">The sequence shown here is derived from an EMBL/GenBank/DDBJ whole genome shotgun (WGS) entry which is preliminary data.</text>
</comment>
<feature type="non-terminal residue" evidence="2">
    <location>
        <position position="1"/>
    </location>
</feature>
<accession>A0A699XW07</accession>
<feature type="region of interest" description="Disordered" evidence="1">
    <location>
        <begin position="1"/>
        <end position="36"/>
    </location>
</feature>
<dbReference type="AlphaFoldDB" id="A0A699XW07"/>
<name>A0A699XW07_TANCI</name>
<dbReference type="EMBL" id="BKCJ011914909">
    <property type="protein sequence ID" value="GFD62158.1"/>
    <property type="molecule type" value="Genomic_DNA"/>
</dbReference>
<protein>
    <submittedName>
        <fullName evidence="2">Uncharacterized protein</fullName>
    </submittedName>
</protein>
<proteinExistence type="predicted"/>